<evidence type="ECO:0000259" key="4">
    <source>
        <dbReference type="Pfam" id="PF02678"/>
    </source>
</evidence>
<comment type="similarity">
    <text evidence="1 3">Belongs to the pirin family.</text>
</comment>
<proteinExistence type="inferred from homology"/>
<evidence type="ECO:0000256" key="3">
    <source>
        <dbReference type="RuleBase" id="RU003457"/>
    </source>
</evidence>
<sequence>MTDSIDLLIESRVHELGGGFKVRRVLPFHKRRMVGPFIFFDHFGPVDYQPGDGMDVRPHPHIGLATVTYLFEGAIGHKDTVGSDIVIRPGAVNWMVAGKGIVHSERTPEPERRSGQRLHGIQTWVALPQTHEQIEPSFTHHPKQTLPQFNLGGATAQVLAGNAWGHASPVEFPWGIWYVGINATNGAQFNVPDDAAEERAIYVAGGEARIDGQKIEAGSMAILSRGASVRVEATPESYLMLAGGKAMDSPRKINWNFVASDSQLIDTARDDWRTSIENGFSGSPFQLPMGESEFIPLPDD</sequence>
<evidence type="ECO:0000256" key="2">
    <source>
        <dbReference type="PIRSR" id="PIRSR006232-1"/>
    </source>
</evidence>
<dbReference type="Pfam" id="PF02678">
    <property type="entry name" value="Pirin"/>
    <property type="match status" value="1"/>
</dbReference>
<evidence type="ECO:0000259" key="5">
    <source>
        <dbReference type="Pfam" id="PF05726"/>
    </source>
</evidence>
<dbReference type="InterPro" id="IPR011051">
    <property type="entry name" value="RmlC_Cupin_sf"/>
</dbReference>
<dbReference type="PANTHER" id="PTHR13903:SF8">
    <property type="entry name" value="PIRIN"/>
    <property type="match status" value="1"/>
</dbReference>
<dbReference type="OrthoDB" id="9780903at2"/>
<accession>A0A399R9W3</accession>
<protein>
    <submittedName>
        <fullName evidence="6">Pirin family protein</fullName>
    </submittedName>
</protein>
<dbReference type="Proteomes" id="UP000266385">
    <property type="component" value="Unassembled WGS sequence"/>
</dbReference>
<feature type="binding site" evidence="2">
    <location>
        <position position="61"/>
    </location>
    <ligand>
        <name>Fe cation</name>
        <dbReference type="ChEBI" id="CHEBI:24875"/>
    </ligand>
</feature>
<dbReference type="InterPro" id="IPR003829">
    <property type="entry name" value="Pirin_N_dom"/>
</dbReference>
<dbReference type="InterPro" id="IPR014710">
    <property type="entry name" value="RmlC-like_jellyroll"/>
</dbReference>
<dbReference type="Gene3D" id="2.60.120.10">
    <property type="entry name" value="Jelly Rolls"/>
    <property type="match status" value="2"/>
</dbReference>
<feature type="domain" description="Pirin N-terminal" evidence="4">
    <location>
        <begin position="20"/>
        <end position="125"/>
    </location>
</feature>
<comment type="cofactor">
    <cofactor evidence="2">
        <name>Fe cation</name>
        <dbReference type="ChEBI" id="CHEBI:24875"/>
    </cofactor>
    <text evidence="2">Binds 1 Fe cation per subunit.</text>
</comment>
<evidence type="ECO:0000313" key="6">
    <source>
        <dbReference type="EMBL" id="RIJ28220.1"/>
    </source>
</evidence>
<dbReference type="CDD" id="cd02247">
    <property type="entry name" value="cupin_pirin_C"/>
    <property type="match status" value="1"/>
</dbReference>
<organism evidence="6 7">
    <name type="scientific">Henriciella mobilis</name>
    <dbReference type="NCBI Taxonomy" id="2305467"/>
    <lineage>
        <taxon>Bacteria</taxon>
        <taxon>Pseudomonadati</taxon>
        <taxon>Pseudomonadota</taxon>
        <taxon>Alphaproteobacteria</taxon>
        <taxon>Hyphomonadales</taxon>
        <taxon>Hyphomonadaceae</taxon>
        <taxon>Henriciella</taxon>
    </lineage>
</organism>
<dbReference type="InterPro" id="IPR008778">
    <property type="entry name" value="Pirin_C_dom"/>
</dbReference>
<keyword evidence="2" id="KW-0479">Metal-binding</keyword>
<feature type="binding site" evidence="2">
    <location>
        <position position="105"/>
    </location>
    <ligand>
        <name>Fe cation</name>
        <dbReference type="ChEBI" id="CHEBI:24875"/>
    </ligand>
</feature>
<feature type="binding site" evidence="2">
    <location>
        <position position="103"/>
    </location>
    <ligand>
        <name>Fe cation</name>
        <dbReference type="ChEBI" id="CHEBI:24875"/>
    </ligand>
</feature>
<keyword evidence="7" id="KW-1185">Reference proteome</keyword>
<dbReference type="PIRSF" id="PIRSF006232">
    <property type="entry name" value="Pirin"/>
    <property type="match status" value="1"/>
</dbReference>
<dbReference type="PANTHER" id="PTHR13903">
    <property type="entry name" value="PIRIN-RELATED"/>
    <property type="match status" value="1"/>
</dbReference>
<dbReference type="RefSeq" id="WP_119376755.1">
    <property type="nucleotide sequence ID" value="NZ_QWFX01000013.1"/>
</dbReference>
<dbReference type="AlphaFoldDB" id="A0A399R9W3"/>
<dbReference type="Pfam" id="PF05726">
    <property type="entry name" value="Pirin_C"/>
    <property type="match status" value="1"/>
</dbReference>
<comment type="caution">
    <text evidence="6">The sequence shown here is derived from an EMBL/GenBank/DDBJ whole genome shotgun (WGS) entry which is preliminary data.</text>
</comment>
<dbReference type="CDD" id="cd02909">
    <property type="entry name" value="cupin_pirin_N"/>
    <property type="match status" value="1"/>
</dbReference>
<dbReference type="EMBL" id="QWFX01000013">
    <property type="protein sequence ID" value="RIJ28220.1"/>
    <property type="molecule type" value="Genomic_DNA"/>
</dbReference>
<name>A0A399R9W3_9PROT</name>
<dbReference type="GO" id="GO:0046872">
    <property type="term" value="F:metal ion binding"/>
    <property type="evidence" value="ECO:0007669"/>
    <property type="project" value="UniProtKB-KW"/>
</dbReference>
<gene>
    <name evidence="6" type="ORF">D1223_12505</name>
</gene>
<dbReference type="InterPro" id="IPR012093">
    <property type="entry name" value="Pirin"/>
</dbReference>
<dbReference type="SUPFAM" id="SSF51182">
    <property type="entry name" value="RmlC-like cupins"/>
    <property type="match status" value="1"/>
</dbReference>
<evidence type="ECO:0000256" key="1">
    <source>
        <dbReference type="ARBA" id="ARBA00008416"/>
    </source>
</evidence>
<reference evidence="6 7" key="1">
    <citation type="submission" date="2018-08" db="EMBL/GenBank/DDBJ databases">
        <title>Henriciella mobilis sp. nov., isolated from seawater.</title>
        <authorList>
            <person name="Cheng H."/>
            <person name="Wu Y.-H."/>
            <person name="Xu X.-W."/>
            <person name="Guo L.-L."/>
        </authorList>
    </citation>
    <scope>NUCLEOTIDE SEQUENCE [LARGE SCALE GENOMIC DNA]</scope>
    <source>
        <strain evidence="6 7">JN25</strain>
    </source>
</reference>
<feature type="domain" description="Pirin C-terminal" evidence="5">
    <location>
        <begin position="178"/>
        <end position="274"/>
    </location>
</feature>
<feature type="binding site" evidence="2">
    <location>
        <position position="59"/>
    </location>
    <ligand>
        <name>Fe cation</name>
        <dbReference type="ChEBI" id="CHEBI:24875"/>
    </ligand>
</feature>
<keyword evidence="2" id="KW-0408">Iron</keyword>
<evidence type="ECO:0000313" key="7">
    <source>
        <dbReference type="Proteomes" id="UP000266385"/>
    </source>
</evidence>